<name>A0A1I2G471_9MICO</name>
<feature type="transmembrane region" description="Helical" evidence="2">
    <location>
        <begin position="138"/>
        <end position="158"/>
    </location>
</feature>
<dbReference type="Proteomes" id="UP000198520">
    <property type="component" value="Unassembled WGS sequence"/>
</dbReference>
<evidence type="ECO:0000256" key="1">
    <source>
        <dbReference type="SAM" id="MobiDB-lite"/>
    </source>
</evidence>
<feature type="transmembrane region" description="Helical" evidence="2">
    <location>
        <begin position="214"/>
        <end position="242"/>
    </location>
</feature>
<sequence>MMGRMRGQPAGETSDVGVPAHARAEPDGPRQALADVLRRWARTPLPRDRTVSQPSRWPVAILAVVAFGAYLLLSLTRWWRAENPSWDLAIFEQAIRGYAHLGAPIVDIKGPGYHQLGDHFSPLLALVAPVYRLFPGPVTLLVVQCALVAVSVVPLALVARRILGAWAGFGVGVAYAFSWGLQSAVDVQFHEYALAAPILAFGLAAALEARWRTACVWILLLLGVKEDLGLSVAAFGVVLWLWGVRRAGTAMVAAGALGMAFVLFVAVPFFNPHGRYDYWGKLGDDDAAAGSGSLLASVGDALVGIVQPADVKLQTIVMLLVVTAFVAVRSPLVLMLVPTLLWRFAGSNHYYWGTTWHYSIILMPVVFAALIDGLRLLRASRHDWARSAARAVPAVAVVVAAALTTQYPLGDLARPETYVVGARAAGAERALAVIPPGASVATDTGLIVQLAKDRTVYWVTTDLTVRPDYVAIYTTRGWGPDAPTDVARYAEQLFPGTDYTTAHDADGFLIARRTHPAIQLP</sequence>
<dbReference type="InterPro" id="IPR018650">
    <property type="entry name" value="STSV1_Orf64"/>
</dbReference>
<protein>
    <submittedName>
        <fullName evidence="3">Uncharacterized membrane protein</fullName>
    </submittedName>
</protein>
<feature type="transmembrane region" description="Helical" evidence="2">
    <location>
        <begin position="389"/>
        <end position="409"/>
    </location>
</feature>
<feature type="transmembrane region" description="Helical" evidence="2">
    <location>
        <begin position="163"/>
        <end position="181"/>
    </location>
</feature>
<proteinExistence type="predicted"/>
<dbReference type="Pfam" id="PF09852">
    <property type="entry name" value="DUF2079"/>
    <property type="match status" value="1"/>
</dbReference>
<feature type="transmembrane region" description="Helical" evidence="2">
    <location>
        <begin position="248"/>
        <end position="270"/>
    </location>
</feature>
<evidence type="ECO:0000256" key="2">
    <source>
        <dbReference type="SAM" id="Phobius"/>
    </source>
</evidence>
<dbReference type="AlphaFoldDB" id="A0A1I2G471"/>
<keyword evidence="4" id="KW-1185">Reference proteome</keyword>
<organism evidence="3 4">
    <name type="scientific">Flavimobilis marinus</name>
    <dbReference type="NCBI Taxonomy" id="285351"/>
    <lineage>
        <taxon>Bacteria</taxon>
        <taxon>Bacillati</taxon>
        <taxon>Actinomycetota</taxon>
        <taxon>Actinomycetes</taxon>
        <taxon>Micrococcales</taxon>
        <taxon>Jonesiaceae</taxon>
        <taxon>Flavimobilis</taxon>
    </lineage>
</organism>
<dbReference type="OrthoDB" id="5240834at2"/>
<gene>
    <name evidence="3" type="ORF">SAMN04488035_1721</name>
</gene>
<evidence type="ECO:0000313" key="3">
    <source>
        <dbReference type="EMBL" id="SFF12425.1"/>
    </source>
</evidence>
<accession>A0A1I2G471</accession>
<feature type="transmembrane region" description="Helical" evidence="2">
    <location>
        <begin position="187"/>
        <end position="207"/>
    </location>
</feature>
<reference evidence="4" key="1">
    <citation type="submission" date="2016-10" db="EMBL/GenBank/DDBJ databases">
        <authorList>
            <person name="Varghese N."/>
            <person name="Submissions S."/>
        </authorList>
    </citation>
    <scope>NUCLEOTIDE SEQUENCE [LARGE SCALE GENOMIC DNA]</scope>
    <source>
        <strain evidence="4">DSM 19083</strain>
    </source>
</reference>
<dbReference type="EMBL" id="FONZ01000002">
    <property type="protein sequence ID" value="SFF12425.1"/>
    <property type="molecule type" value="Genomic_DNA"/>
</dbReference>
<feature type="transmembrane region" description="Helical" evidence="2">
    <location>
        <begin position="57"/>
        <end position="79"/>
    </location>
</feature>
<keyword evidence="2" id="KW-1133">Transmembrane helix</keyword>
<keyword evidence="2" id="KW-0812">Transmembrane</keyword>
<feature type="transmembrane region" description="Helical" evidence="2">
    <location>
        <begin position="356"/>
        <end position="377"/>
    </location>
</feature>
<feature type="transmembrane region" description="Helical" evidence="2">
    <location>
        <begin position="316"/>
        <end position="336"/>
    </location>
</feature>
<keyword evidence="2" id="KW-0472">Membrane</keyword>
<feature type="region of interest" description="Disordered" evidence="1">
    <location>
        <begin position="1"/>
        <end position="29"/>
    </location>
</feature>
<evidence type="ECO:0000313" key="4">
    <source>
        <dbReference type="Proteomes" id="UP000198520"/>
    </source>
</evidence>
<dbReference type="STRING" id="285351.SAMN04488035_1721"/>